<dbReference type="AlphaFoldDB" id="A0A7C4AFZ5"/>
<evidence type="ECO:0000313" key="2">
    <source>
        <dbReference type="EMBL" id="HGG91455.1"/>
    </source>
</evidence>
<protein>
    <submittedName>
        <fullName evidence="2">Uncharacterized protein</fullName>
    </submittedName>
</protein>
<sequence>MEKVLLKLARQLNNYDEASLISLWEKYAEQVRRFEPSRRWEEAVLALSMIQAVRFKNQLFNLNWAEGRSPEEAQAPRTLIEAVPDPGQQAAAQAKPKSKAKVLSFKHKDEPEA</sequence>
<proteinExistence type="predicted"/>
<comment type="caution">
    <text evidence="2">The sequence shown here is derived from an EMBL/GenBank/DDBJ whole genome shotgun (WGS) entry which is preliminary data.</text>
</comment>
<organism evidence="2">
    <name type="scientific">Fundidesulfovibrio putealis</name>
    <dbReference type="NCBI Taxonomy" id="270496"/>
    <lineage>
        <taxon>Bacteria</taxon>
        <taxon>Pseudomonadati</taxon>
        <taxon>Thermodesulfobacteriota</taxon>
        <taxon>Desulfovibrionia</taxon>
        <taxon>Desulfovibrionales</taxon>
        <taxon>Desulfovibrionaceae</taxon>
        <taxon>Fundidesulfovibrio</taxon>
    </lineage>
</organism>
<dbReference type="EMBL" id="DSRP01000051">
    <property type="protein sequence ID" value="HGG91455.1"/>
    <property type="molecule type" value="Genomic_DNA"/>
</dbReference>
<name>A0A7C4AFZ5_9BACT</name>
<accession>A0A7C4AFZ5</accession>
<feature type="region of interest" description="Disordered" evidence="1">
    <location>
        <begin position="85"/>
        <end position="113"/>
    </location>
</feature>
<evidence type="ECO:0000256" key="1">
    <source>
        <dbReference type="SAM" id="MobiDB-lite"/>
    </source>
</evidence>
<reference evidence="2" key="1">
    <citation type="journal article" date="2020" name="mSystems">
        <title>Genome- and Community-Level Interaction Insights into Carbon Utilization and Element Cycling Functions of Hydrothermarchaeota in Hydrothermal Sediment.</title>
        <authorList>
            <person name="Zhou Z."/>
            <person name="Liu Y."/>
            <person name="Xu W."/>
            <person name="Pan J."/>
            <person name="Luo Z.H."/>
            <person name="Li M."/>
        </authorList>
    </citation>
    <scope>NUCLEOTIDE SEQUENCE [LARGE SCALE GENOMIC DNA]</scope>
    <source>
        <strain evidence="2">SpSt-413</strain>
    </source>
</reference>
<gene>
    <name evidence="2" type="ORF">ENR59_00695</name>
</gene>